<evidence type="ECO:0000259" key="7">
    <source>
        <dbReference type="PROSITE" id="PS50249"/>
    </source>
</evidence>
<dbReference type="AlphaFoldDB" id="A0A7C3INJ7"/>
<evidence type="ECO:0000256" key="6">
    <source>
        <dbReference type="RuleBase" id="RU003797"/>
    </source>
</evidence>
<dbReference type="Gene3D" id="3.40.140.10">
    <property type="entry name" value="Cytidine Deaminase, domain 2"/>
    <property type="match status" value="1"/>
</dbReference>
<comment type="similarity">
    <text evidence="6">Belongs to the UPF0758 family.</text>
</comment>
<keyword evidence="1" id="KW-0645">Protease</keyword>
<dbReference type="CDD" id="cd08071">
    <property type="entry name" value="MPN_DUF2466"/>
    <property type="match status" value="1"/>
</dbReference>
<dbReference type="PROSITE" id="PS50249">
    <property type="entry name" value="MPN"/>
    <property type="match status" value="1"/>
</dbReference>
<dbReference type="InterPro" id="IPR046778">
    <property type="entry name" value="UPF0758_N"/>
</dbReference>
<keyword evidence="3" id="KW-0378">Hydrolase</keyword>
<dbReference type="EMBL" id="DSVL01000002">
    <property type="protein sequence ID" value="HFH27906.1"/>
    <property type="molecule type" value="Genomic_DNA"/>
</dbReference>
<dbReference type="InterPro" id="IPR020891">
    <property type="entry name" value="UPF0758_CS"/>
</dbReference>
<comment type="caution">
    <text evidence="8">The sequence shown here is derived from an EMBL/GenBank/DDBJ whole genome shotgun (WGS) entry which is preliminary data.</text>
</comment>
<evidence type="ECO:0000256" key="1">
    <source>
        <dbReference type="ARBA" id="ARBA00022670"/>
    </source>
</evidence>
<keyword evidence="4" id="KW-0862">Zinc</keyword>
<protein>
    <submittedName>
        <fullName evidence="8">DNA repair protein RadC</fullName>
    </submittedName>
</protein>
<dbReference type="InterPro" id="IPR025657">
    <property type="entry name" value="RadC_JAB"/>
</dbReference>
<gene>
    <name evidence="8" type="primary">radC</name>
    <name evidence="8" type="ORF">ENS59_00085</name>
</gene>
<keyword evidence="2" id="KW-0479">Metal-binding</keyword>
<dbReference type="PANTHER" id="PTHR30471">
    <property type="entry name" value="DNA REPAIR PROTEIN RADC"/>
    <property type="match status" value="1"/>
</dbReference>
<dbReference type="InterPro" id="IPR001405">
    <property type="entry name" value="UPF0758"/>
</dbReference>
<dbReference type="PANTHER" id="PTHR30471:SF3">
    <property type="entry name" value="UPF0758 PROTEIN YEES-RELATED"/>
    <property type="match status" value="1"/>
</dbReference>
<evidence type="ECO:0000256" key="4">
    <source>
        <dbReference type="ARBA" id="ARBA00022833"/>
    </source>
</evidence>
<evidence type="ECO:0000256" key="2">
    <source>
        <dbReference type="ARBA" id="ARBA00022723"/>
    </source>
</evidence>
<dbReference type="GO" id="GO:0008237">
    <property type="term" value="F:metallopeptidase activity"/>
    <property type="evidence" value="ECO:0007669"/>
    <property type="project" value="UniProtKB-KW"/>
</dbReference>
<dbReference type="InterPro" id="IPR037518">
    <property type="entry name" value="MPN"/>
</dbReference>
<proteinExistence type="inferred from homology"/>
<name>A0A7C3INJ7_9SPIR</name>
<dbReference type="GO" id="GO:0046872">
    <property type="term" value="F:metal ion binding"/>
    <property type="evidence" value="ECO:0007669"/>
    <property type="project" value="UniProtKB-KW"/>
</dbReference>
<dbReference type="NCBIfam" id="NF000642">
    <property type="entry name" value="PRK00024.1"/>
    <property type="match status" value="1"/>
</dbReference>
<feature type="domain" description="MPN" evidence="7">
    <location>
        <begin position="112"/>
        <end position="233"/>
    </location>
</feature>
<dbReference type="Pfam" id="PF20582">
    <property type="entry name" value="UPF0758_N"/>
    <property type="match status" value="1"/>
</dbReference>
<sequence>MDAQCCYEELFKGQAYSPLELPKEQRPRERLAVLGPQSLSDRELLAILLGAGIRGKGVYQLAEELLGRIDAAKGLPTIEDLSEIQGLGFSKACLVLAMLEFGRRHWGPVGSRIRQPEDAYKLLRHYADRKQEHFICISLNGAHEVLASRIITIGLVNRTLIHPREVFSDPLMDRACAVLVAHNHPSGQVIPSPEDEEITRRLKATADLVGITLLDHIVFSEEGYYSFSQEQKNLFMN</sequence>
<dbReference type="NCBIfam" id="TIGR00608">
    <property type="entry name" value="radc"/>
    <property type="match status" value="1"/>
</dbReference>
<dbReference type="PROSITE" id="PS01302">
    <property type="entry name" value="UPF0758"/>
    <property type="match status" value="1"/>
</dbReference>
<evidence type="ECO:0000256" key="3">
    <source>
        <dbReference type="ARBA" id="ARBA00022801"/>
    </source>
</evidence>
<organism evidence="8">
    <name type="scientific">Gracilinema caldarium</name>
    <dbReference type="NCBI Taxonomy" id="215591"/>
    <lineage>
        <taxon>Bacteria</taxon>
        <taxon>Pseudomonadati</taxon>
        <taxon>Spirochaetota</taxon>
        <taxon>Spirochaetia</taxon>
        <taxon>Spirochaetales</taxon>
        <taxon>Breznakiellaceae</taxon>
        <taxon>Gracilinema</taxon>
    </lineage>
</organism>
<evidence type="ECO:0000313" key="8">
    <source>
        <dbReference type="EMBL" id="HFH27906.1"/>
    </source>
</evidence>
<reference evidence="8" key="1">
    <citation type="journal article" date="2020" name="mSystems">
        <title>Genome- and Community-Level Interaction Insights into Carbon Utilization and Element Cycling Functions of Hydrothermarchaeota in Hydrothermal Sediment.</title>
        <authorList>
            <person name="Zhou Z."/>
            <person name="Liu Y."/>
            <person name="Xu W."/>
            <person name="Pan J."/>
            <person name="Luo Z.H."/>
            <person name="Li M."/>
        </authorList>
    </citation>
    <scope>NUCLEOTIDE SEQUENCE [LARGE SCALE GENOMIC DNA]</scope>
    <source>
        <strain evidence="8">SpSt-503</strain>
    </source>
</reference>
<accession>A0A7C3INJ7</accession>
<dbReference type="GO" id="GO:0006508">
    <property type="term" value="P:proteolysis"/>
    <property type="evidence" value="ECO:0007669"/>
    <property type="project" value="UniProtKB-KW"/>
</dbReference>
<evidence type="ECO:0000256" key="5">
    <source>
        <dbReference type="ARBA" id="ARBA00023049"/>
    </source>
</evidence>
<keyword evidence="5" id="KW-0482">Metalloprotease</keyword>
<dbReference type="Pfam" id="PF04002">
    <property type="entry name" value="RadC"/>
    <property type="match status" value="1"/>
</dbReference>